<evidence type="ECO:0000313" key="2">
    <source>
        <dbReference type="Proteomes" id="UP000256541"/>
    </source>
</evidence>
<dbReference type="AlphaFoldDB" id="A0A3E0VZ16"/>
<dbReference type="EMBL" id="NBXB01000024">
    <property type="protein sequence ID" value="RFA14990.1"/>
    <property type="molecule type" value="Genomic_DNA"/>
</dbReference>
<dbReference type="RefSeq" id="WP_116411186.1">
    <property type="nucleotide sequence ID" value="NZ_NBXB01000024.1"/>
</dbReference>
<comment type="caution">
    <text evidence="1">The sequence shown here is derived from an EMBL/GenBank/DDBJ whole genome shotgun (WGS) entry which is preliminary data.</text>
</comment>
<gene>
    <name evidence="1" type="ORF">B7R22_07595</name>
</gene>
<name>A0A3E0VZ16_9MICO</name>
<accession>A0A3E0VZ16</accession>
<dbReference type="Pfam" id="PF04402">
    <property type="entry name" value="SIMPL"/>
    <property type="match status" value="1"/>
</dbReference>
<dbReference type="Gene3D" id="3.30.110.170">
    <property type="entry name" value="Protein of unknown function (DUF541), domain 1"/>
    <property type="match status" value="1"/>
</dbReference>
<sequence>MVDTIITVEGHFDYHHPAERGTARLSTGFEGAEKAPVLSRTTEVHGMLAKQAERLRADGAVTWWSADRMRVWSDRPWSQDGAILPLVHHSAVALEVKFANLAALADWVESVAAEEGVTVSGIDWALTEVTKARITVEAQNGAVQDAVSRATAYARSLGLSTVSPLAVSDPGMLGGDTNAGASPLHDMAMMSRAAGGGASGGGLDLKPEDITVSSRVHARFAAS</sequence>
<dbReference type="InterPro" id="IPR007497">
    <property type="entry name" value="SIMPL/DUF541"/>
</dbReference>
<organism evidence="1 2">
    <name type="scientific">Subtercola boreus</name>
    <dbReference type="NCBI Taxonomy" id="120213"/>
    <lineage>
        <taxon>Bacteria</taxon>
        <taxon>Bacillati</taxon>
        <taxon>Actinomycetota</taxon>
        <taxon>Actinomycetes</taxon>
        <taxon>Micrococcales</taxon>
        <taxon>Microbacteriaceae</taxon>
        <taxon>Subtercola</taxon>
    </lineage>
</organism>
<proteinExistence type="predicted"/>
<dbReference type="OrthoDB" id="3724496at2"/>
<protein>
    <submittedName>
        <fullName evidence="1">SIMPL domain-containing protein</fullName>
    </submittedName>
</protein>
<reference evidence="1 2" key="1">
    <citation type="submission" date="2017-04" db="EMBL/GenBank/DDBJ databases">
        <title>Comparative genome analysis of Subtercola boreus.</title>
        <authorList>
            <person name="Cho Y.-J."/>
            <person name="Cho A."/>
            <person name="Kim O.-S."/>
            <person name="Lee J.-I."/>
        </authorList>
    </citation>
    <scope>NUCLEOTIDE SEQUENCE [LARGE SCALE GENOMIC DNA]</scope>
    <source>
        <strain evidence="1 2">P27479</strain>
    </source>
</reference>
<evidence type="ECO:0000313" key="1">
    <source>
        <dbReference type="EMBL" id="RFA14990.1"/>
    </source>
</evidence>
<dbReference type="Proteomes" id="UP000256541">
    <property type="component" value="Unassembled WGS sequence"/>
</dbReference>